<evidence type="ECO:0000313" key="15">
    <source>
        <dbReference type="EMBL" id="CAE0374588.1"/>
    </source>
</evidence>
<evidence type="ECO:0000256" key="9">
    <source>
        <dbReference type="ARBA" id="ARBA00022968"/>
    </source>
</evidence>
<dbReference type="EC" id="2.4.1.117" evidence="4"/>
<proteinExistence type="inferred from homology"/>
<accession>A0A7S3K654</accession>
<organism evidence="15">
    <name type="scientific">Aureoumbra lagunensis</name>
    <dbReference type="NCBI Taxonomy" id="44058"/>
    <lineage>
        <taxon>Eukaryota</taxon>
        <taxon>Sar</taxon>
        <taxon>Stramenopiles</taxon>
        <taxon>Ochrophyta</taxon>
        <taxon>Pelagophyceae</taxon>
        <taxon>Pelagomonadales</taxon>
        <taxon>Aureoumbra</taxon>
    </lineage>
</organism>
<dbReference type="Gene3D" id="3.90.550.10">
    <property type="entry name" value="Spore Coat Polysaccharide Biosynthesis Protein SpsA, Chain A"/>
    <property type="match status" value="1"/>
</dbReference>
<sequence length="305" mass="34668">MSTVVVLLCLIGLVLRLVWWSLEPLRAARRRSSDAIQDETEREAWLQEYSASYDPDFSIVIPAYNESKRLPAMLDELAIYLQSRKGLSYEIIIVDDGSVDDTSKTAKIVSARFFPTDRVRVARLRKNRGKGGAVREGASRARGQRILLVDADGATRITDLERLEQALNKFSQHEPVIAFGSRAHLVHSDVVARRSPIRNLLMNGFHLIVRLVGGVYNIRDTQCGFKLFNRAALPALLSIHLERWAFDVELLYIAQRLHYHLVEIPVDWTEIPGSKLSILRDSLRMARDITCLRLAYTLGIWHLPS</sequence>
<evidence type="ECO:0000256" key="4">
    <source>
        <dbReference type="ARBA" id="ARBA00012583"/>
    </source>
</evidence>
<feature type="domain" description="Glycosyltransferase 2-like" evidence="14">
    <location>
        <begin position="58"/>
        <end position="233"/>
    </location>
</feature>
<evidence type="ECO:0000256" key="5">
    <source>
        <dbReference type="ARBA" id="ARBA00022676"/>
    </source>
</evidence>
<dbReference type="EMBL" id="HBIJ01023345">
    <property type="protein sequence ID" value="CAE0374588.1"/>
    <property type="molecule type" value="Transcribed_RNA"/>
</dbReference>
<comment type="subcellular location">
    <subcellularLocation>
        <location evidence="1">Endoplasmic reticulum membrane</location>
        <topology evidence="1">Single-pass membrane protein</topology>
    </subcellularLocation>
</comment>
<reference evidence="15" key="1">
    <citation type="submission" date="2021-01" db="EMBL/GenBank/DDBJ databases">
        <authorList>
            <person name="Corre E."/>
            <person name="Pelletier E."/>
            <person name="Niang G."/>
            <person name="Scheremetjew M."/>
            <person name="Finn R."/>
            <person name="Kale V."/>
            <person name="Holt S."/>
            <person name="Cochrane G."/>
            <person name="Meng A."/>
            <person name="Brown T."/>
            <person name="Cohen L."/>
        </authorList>
    </citation>
    <scope>NUCLEOTIDE SEQUENCE</scope>
    <source>
        <strain evidence="15">CCMP1510</strain>
    </source>
</reference>
<feature type="signal peptide" evidence="13">
    <location>
        <begin position="1"/>
        <end position="16"/>
    </location>
</feature>
<keyword evidence="9" id="KW-0735">Signal-anchor</keyword>
<keyword evidence="11" id="KW-0472">Membrane</keyword>
<evidence type="ECO:0000256" key="2">
    <source>
        <dbReference type="ARBA" id="ARBA00004922"/>
    </source>
</evidence>
<evidence type="ECO:0000256" key="7">
    <source>
        <dbReference type="ARBA" id="ARBA00022692"/>
    </source>
</evidence>
<evidence type="ECO:0000259" key="14">
    <source>
        <dbReference type="Pfam" id="PF00535"/>
    </source>
</evidence>
<dbReference type="CDD" id="cd04188">
    <property type="entry name" value="DPG_synthase"/>
    <property type="match status" value="1"/>
</dbReference>
<comment type="catalytic activity">
    <reaction evidence="12">
        <text>a di-trans,poly-cis-dolichyl phosphate + UDP-alpha-D-glucose = a di-trans,poly-cis-dolichyl beta-D-glucosyl phosphate + UDP</text>
        <dbReference type="Rhea" id="RHEA:15401"/>
        <dbReference type="Rhea" id="RHEA-COMP:19498"/>
        <dbReference type="Rhea" id="RHEA-COMP:19502"/>
        <dbReference type="ChEBI" id="CHEBI:57525"/>
        <dbReference type="ChEBI" id="CHEBI:57683"/>
        <dbReference type="ChEBI" id="CHEBI:58223"/>
        <dbReference type="ChEBI" id="CHEBI:58885"/>
        <dbReference type="EC" id="2.4.1.117"/>
    </reaction>
    <physiologicalReaction direction="left-to-right" evidence="12">
        <dbReference type="Rhea" id="RHEA:15402"/>
    </physiologicalReaction>
</comment>
<evidence type="ECO:0000256" key="12">
    <source>
        <dbReference type="ARBA" id="ARBA00045097"/>
    </source>
</evidence>
<evidence type="ECO:0000256" key="10">
    <source>
        <dbReference type="ARBA" id="ARBA00022989"/>
    </source>
</evidence>
<evidence type="ECO:0000256" key="11">
    <source>
        <dbReference type="ARBA" id="ARBA00023136"/>
    </source>
</evidence>
<dbReference type="PANTHER" id="PTHR10859:SF91">
    <property type="entry name" value="DOLICHYL-PHOSPHATE BETA-GLUCOSYLTRANSFERASE"/>
    <property type="match status" value="1"/>
</dbReference>
<dbReference type="SUPFAM" id="SSF53448">
    <property type="entry name" value="Nucleotide-diphospho-sugar transferases"/>
    <property type="match status" value="1"/>
</dbReference>
<comment type="pathway">
    <text evidence="2">Protein modification; protein glycosylation.</text>
</comment>
<dbReference type="InterPro" id="IPR035518">
    <property type="entry name" value="DPG_synthase"/>
</dbReference>
<dbReference type="AlphaFoldDB" id="A0A7S3K654"/>
<feature type="chain" id="PRO_5030554855" description="dolichyl-phosphate beta-glucosyltransferase" evidence="13">
    <location>
        <begin position="17"/>
        <end position="305"/>
    </location>
</feature>
<dbReference type="GO" id="GO:0004581">
    <property type="term" value="F:dolichyl-phosphate beta-glucosyltransferase activity"/>
    <property type="evidence" value="ECO:0007669"/>
    <property type="project" value="UniProtKB-EC"/>
</dbReference>
<protein>
    <recommendedName>
        <fullName evidence="4">dolichyl-phosphate beta-glucosyltransferase</fullName>
        <ecNumber evidence="4">2.4.1.117</ecNumber>
    </recommendedName>
</protein>
<keyword evidence="13" id="KW-0732">Signal</keyword>
<evidence type="ECO:0000256" key="6">
    <source>
        <dbReference type="ARBA" id="ARBA00022679"/>
    </source>
</evidence>
<dbReference type="InterPro" id="IPR029044">
    <property type="entry name" value="Nucleotide-diphossugar_trans"/>
</dbReference>
<comment type="similarity">
    <text evidence="3">Belongs to the glycosyltransferase 2 family.</text>
</comment>
<keyword evidence="8" id="KW-0256">Endoplasmic reticulum</keyword>
<dbReference type="Pfam" id="PF00535">
    <property type="entry name" value="Glycos_transf_2"/>
    <property type="match status" value="1"/>
</dbReference>
<gene>
    <name evidence="15" type="ORF">ALAG00032_LOCUS15392</name>
</gene>
<evidence type="ECO:0000256" key="3">
    <source>
        <dbReference type="ARBA" id="ARBA00006739"/>
    </source>
</evidence>
<evidence type="ECO:0000256" key="13">
    <source>
        <dbReference type="SAM" id="SignalP"/>
    </source>
</evidence>
<keyword evidence="7" id="KW-0812">Transmembrane</keyword>
<dbReference type="PANTHER" id="PTHR10859">
    <property type="entry name" value="GLYCOSYL TRANSFERASE"/>
    <property type="match status" value="1"/>
</dbReference>
<evidence type="ECO:0000256" key="1">
    <source>
        <dbReference type="ARBA" id="ARBA00004389"/>
    </source>
</evidence>
<name>A0A7S3K654_9STRA</name>
<keyword evidence="6" id="KW-0808">Transferase</keyword>
<dbReference type="GO" id="GO:0006487">
    <property type="term" value="P:protein N-linked glycosylation"/>
    <property type="evidence" value="ECO:0007669"/>
    <property type="project" value="TreeGrafter"/>
</dbReference>
<dbReference type="InterPro" id="IPR001173">
    <property type="entry name" value="Glyco_trans_2-like"/>
</dbReference>
<keyword evidence="10" id="KW-1133">Transmembrane helix</keyword>
<keyword evidence="5" id="KW-0328">Glycosyltransferase</keyword>
<dbReference type="GO" id="GO:0005789">
    <property type="term" value="C:endoplasmic reticulum membrane"/>
    <property type="evidence" value="ECO:0007669"/>
    <property type="project" value="UniProtKB-SubCell"/>
</dbReference>
<evidence type="ECO:0000256" key="8">
    <source>
        <dbReference type="ARBA" id="ARBA00022824"/>
    </source>
</evidence>